<feature type="compositionally biased region" description="Basic and acidic residues" evidence="1">
    <location>
        <begin position="32"/>
        <end position="43"/>
    </location>
</feature>
<feature type="region of interest" description="Disordered" evidence="1">
    <location>
        <begin position="346"/>
        <end position="384"/>
    </location>
</feature>
<organism evidence="3">
    <name type="scientific">Micromonas pusilla (strain CCMP1545)</name>
    <name type="common">Picoplanktonic green alga</name>
    <dbReference type="NCBI Taxonomy" id="564608"/>
    <lineage>
        <taxon>Eukaryota</taxon>
        <taxon>Viridiplantae</taxon>
        <taxon>Chlorophyta</taxon>
        <taxon>Mamiellophyceae</taxon>
        <taxon>Mamiellales</taxon>
        <taxon>Mamiellaceae</taxon>
        <taxon>Micromonas</taxon>
    </lineage>
</organism>
<dbReference type="STRING" id="564608.C1MMQ3"/>
<evidence type="ECO:0000313" key="3">
    <source>
        <dbReference type="Proteomes" id="UP000001876"/>
    </source>
</evidence>
<dbReference type="AlphaFoldDB" id="C1MMQ3"/>
<sequence length="429" mass="45258">MFSCEDLSWADEPLVSPMTALDETFAGIKAAAGEKKHSSEKRATRNGTESPPHTPSESQEPECARGSPSVPSENGGDGARTPPGSPAPGSVDAATASDDTDVESDDERVGSGNGKSSDLAANGKMISEWKRVTRGAKAAARPAKTLRNGTRAGISPVTGGASELQKVNTTTTKNKNKNKKHTSGAGAGAAKRDPNVPTDADVALAYAYYRELRAKNGGVALIARFARPAPASLRVATLGGGKGADADDGGAVAAAKKAAEGKYQFVLGVEAVRAQQRERAARGEAIKEASRRRRRRACFNPAASKRRRKQQTAMEIALELPMEISHEPLYFYPPTPSPTEEIASEDFHEATPPPHDDDAHTASDWESEEDVDVPAADARDQPSVMRKVASAASVVFSRVFLGSGTPVTPKKRRTPRFGSRHAAAVKAEA</sequence>
<dbReference type="Proteomes" id="UP000001876">
    <property type="component" value="Unassembled WGS sequence"/>
</dbReference>
<feature type="region of interest" description="Disordered" evidence="1">
    <location>
        <begin position="30"/>
        <end position="196"/>
    </location>
</feature>
<proteinExistence type="predicted"/>
<feature type="compositionally biased region" description="Polar residues" evidence="1">
    <location>
        <begin position="45"/>
        <end position="58"/>
    </location>
</feature>
<reference evidence="2 3" key="1">
    <citation type="journal article" date="2009" name="Science">
        <title>Green evolution and dynamic adaptations revealed by genomes of the marine picoeukaryotes Micromonas.</title>
        <authorList>
            <person name="Worden A.Z."/>
            <person name="Lee J.H."/>
            <person name="Mock T."/>
            <person name="Rouze P."/>
            <person name="Simmons M.P."/>
            <person name="Aerts A.L."/>
            <person name="Allen A.E."/>
            <person name="Cuvelier M.L."/>
            <person name="Derelle E."/>
            <person name="Everett M.V."/>
            <person name="Foulon E."/>
            <person name="Grimwood J."/>
            <person name="Gundlach H."/>
            <person name="Henrissat B."/>
            <person name="Napoli C."/>
            <person name="McDonald S.M."/>
            <person name="Parker M.S."/>
            <person name="Rombauts S."/>
            <person name="Salamov A."/>
            <person name="Von Dassow P."/>
            <person name="Badger J.H."/>
            <person name="Coutinho P.M."/>
            <person name="Demir E."/>
            <person name="Dubchak I."/>
            <person name="Gentemann C."/>
            <person name="Eikrem W."/>
            <person name="Gready J.E."/>
            <person name="John U."/>
            <person name="Lanier W."/>
            <person name="Lindquist E.A."/>
            <person name="Lucas S."/>
            <person name="Mayer K.F."/>
            <person name="Moreau H."/>
            <person name="Not F."/>
            <person name="Otillar R."/>
            <person name="Panaud O."/>
            <person name="Pangilinan J."/>
            <person name="Paulsen I."/>
            <person name="Piegu B."/>
            <person name="Poliakov A."/>
            <person name="Robbens S."/>
            <person name="Schmutz J."/>
            <person name="Toulza E."/>
            <person name="Wyss T."/>
            <person name="Zelensky A."/>
            <person name="Zhou K."/>
            <person name="Armbrust E.V."/>
            <person name="Bhattacharya D."/>
            <person name="Goodenough U.W."/>
            <person name="Van de Peer Y."/>
            <person name="Grigoriev I.V."/>
        </authorList>
    </citation>
    <scope>NUCLEOTIDE SEQUENCE [LARGE SCALE GENOMIC DNA]</scope>
    <source>
        <strain evidence="2 3">CCMP1545</strain>
    </source>
</reference>
<name>C1MMQ3_MICPC</name>
<feature type="compositionally biased region" description="Basic and acidic residues" evidence="1">
    <location>
        <begin position="346"/>
        <end position="363"/>
    </location>
</feature>
<gene>
    <name evidence="2" type="ORF">MICPUCDRAFT_62557</name>
</gene>
<dbReference type="RefSeq" id="XP_003057445.1">
    <property type="nucleotide sequence ID" value="XM_003057399.1"/>
</dbReference>
<keyword evidence="3" id="KW-1185">Reference proteome</keyword>
<protein>
    <submittedName>
        <fullName evidence="2">Predicted protein</fullName>
    </submittedName>
</protein>
<accession>C1MMQ3</accession>
<dbReference type="GeneID" id="9682408"/>
<evidence type="ECO:0000313" key="2">
    <source>
        <dbReference type="EMBL" id="EEH59090.1"/>
    </source>
</evidence>
<feature type="compositionally biased region" description="Basic residues" evidence="1">
    <location>
        <begin position="409"/>
        <end position="419"/>
    </location>
</feature>
<evidence type="ECO:0000256" key="1">
    <source>
        <dbReference type="SAM" id="MobiDB-lite"/>
    </source>
</evidence>
<dbReference type="KEGG" id="mpp:MICPUCDRAFT_62557"/>
<feature type="region of interest" description="Disordered" evidence="1">
    <location>
        <begin position="402"/>
        <end position="429"/>
    </location>
</feature>
<dbReference type="EMBL" id="GG663737">
    <property type="protein sequence ID" value="EEH59090.1"/>
    <property type="molecule type" value="Genomic_DNA"/>
</dbReference>